<proteinExistence type="inferred from homology"/>
<sequence>MTTRFKKNRKKRGHVSAGHGRIGKHRKHPGVAEVKDKASKDNAPLIDVTQFRYFKVLGKGSIPADHPVVVKAKLVSKNADVVFHFGRMLLLSFIGVSFYFILMLDCRFDWEEEQKFRKLALNISKDVKKFWTKAGKYSSMLAENLVNSPTLFKLSNLCKISKSNPLFIRKEGRDDSDKKAFESGPSQRSLCKMKTMICSLNHFNYEIGILEESWPPKGARSKLDREWTEGFYAFRNDTYKDSNIKHSYKHDCFELALEALKEPRRSKPHWDHVLEEMV</sequence>
<keyword evidence="2 6" id="KW-0689">Ribosomal protein</keyword>
<dbReference type="SUPFAM" id="SSF52080">
    <property type="entry name" value="Ribosomal proteins L15p and L18e"/>
    <property type="match status" value="1"/>
</dbReference>
<evidence type="ECO:0000256" key="5">
    <source>
        <dbReference type="SAM" id="Phobius"/>
    </source>
</evidence>
<feature type="transmembrane region" description="Helical" evidence="5">
    <location>
        <begin position="81"/>
        <end position="102"/>
    </location>
</feature>
<feature type="compositionally biased region" description="Basic residues" evidence="4">
    <location>
        <begin position="1"/>
        <end position="14"/>
    </location>
</feature>
<comment type="caution">
    <text evidence="6">The sequence shown here is derived from an EMBL/GenBank/DDBJ whole genome shotgun (WGS) entry which is preliminary data.</text>
</comment>
<dbReference type="GO" id="GO:0003735">
    <property type="term" value="F:structural constituent of ribosome"/>
    <property type="evidence" value="ECO:0007669"/>
    <property type="project" value="TreeGrafter"/>
</dbReference>
<accession>A0AAW2TMV9</accession>
<evidence type="ECO:0000256" key="1">
    <source>
        <dbReference type="ARBA" id="ARBA00007320"/>
    </source>
</evidence>
<dbReference type="Gene3D" id="3.100.10.10">
    <property type="match status" value="1"/>
</dbReference>
<dbReference type="AlphaFoldDB" id="A0AAW2TMV9"/>
<gene>
    <name evidence="6" type="ORF">Slati_3906600</name>
</gene>
<keyword evidence="3" id="KW-0687">Ribonucleoprotein</keyword>
<organism evidence="6">
    <name type="scientific">Sesamum latifolium</name>
    <dbReference type="NCBI Taxonomy" id="2727402"/>
    <lineage>
        <taxon>Eukaryota</taxon>
        <taxon>Viridiplantae</taxon>
        <taxon>Streptophyta</taxon>
        <taxon>Embryophyta</taxon>
        <taxon>Tracheophyta</taxon>
        <taxon>Spermatophyta</taxon>
        <taxon>Magnoliopsida</taxon>
        <taxon>eudicotyledons</taxon>
        <taxon>Gunneridae</taxon>
        <taxon>Pentapetalae</taxon>
        <taxon>asterids</taxon>
        <taxon>lamiids</taxon>
        <taxon>Lamiales</taxon>
        <taxon>Pedaliaceae</taxon>
        <taxon>Sesamum</taxon>
    </lineage>
</organism>
<dbReference type="EMBL" id="JACGWN010000014">
    <property type="protein sequence ID" value="KAL0405927.1"/>
    <property type="molecule type" value="Genomic_DNA"/>
</dbReference>
<feature type="region of interest" description="Disordered" evidence="4">
    <location>
        <begin position="1"/>
        <end position="30"/>
    </location>
</feature>
<keyword evidence="5" id="KW-1133">Transmembrane helix</keyword>
<comment type="similarity">
    <text evidence="1">Belongs to the universal ribosomal protein uL15 family.</text>
</comment>
<keyword evidence="5" id="KW-0472">Membrane</keyword>
<evidence type="ECO:0000256" key="4">
    <source>
        <dbReference type="SAM" id="MobiDB-lite"/>
    </source>
</evidence>
<dbReference type="InterPro" id="IPR036227">
    <property type="entry name" value="Ribosomal_uL15/eL18_sf"/>
</dbReference>
<protein>
    <submittedName>
        <fullName evidence="6">60S ribosomal protein L27a-3</fullName>
    </submittedName>
</protein>
<dbReference type="GO" id="GO:0022625">
    <property type="term" value="C:cytosolic large ribosomal subunit"/>
    <property type="evidence" value="ECO:0007669"/>
    <property type="project" value="TreeGrafter"/>
</dbReference>
<evidence type="ECO:0000256" key="3">
    <source>
        <dbReference type="ARBA" id="ARBA00023274"/>
    </source>
</evidence>
<keyword evidence="5" id="KW-0812">Transmembrane</keyword>
<name>A0AAW2TMV9_9LAMI</name>
<reference evidence="6" key="2">
    <citation type="journal article" date="2024" name="Plant">
        <title>Genomic evolution and insights into agronomic trait innovations of Sesamum species.</title>
        <authorList>
            <person name="Miao H."/>
            <person name="Wang L."/>
            <person name="Qu L."/>
            <person name="Liu H."/>
            <person name="Sun Y."/>
            <person name="Le M."/>
            <person name="Wang Q."/>
            <person name="Wei S."/>
            <person name="Zheng Y."/>
            <person name="Lin W."/>
            <person name="Duan Y."/>
            <person name="Cao H."/>
            <person name="Xiong S."/>
            <person name="Wang X."/>
            <person name="Wei L."/>
            <person name="Li C."/>
            <person name="Ma Q."/>
            <person name="Ju M."/>
            <person name="Zhao R."/>
            <person name="Li G."/>
            <person name="Mu C."/>
            <person name="Tian Q."/>
            <person name="Mei H."/>
            <person name="Zhang T."/>
            <person name="Gao T."/>
            <person name="Zhang H."/>
        </authorList>
    </citation>
    <scope>NUCLEOTIDE SEQUENCE</scope>
    <source>
        <strain evidence="6">KEN1</strain>
    </source>
</reference>
<dbReference type="PANTHER" id="PTHR11721:SF3">
    <property type="entry name" value="LARGE RIBOSOMAL SUBUNIT PROTEIN UL15"/>
    <property type="match status" value="1"/>
</dbReference>
<reference evidence="6" key="1">
    <citation type="submission" date="2020-06" db="EMBL/GenBank/DDBJ databases">
        <authorList>
            <person name="Li T."/>
            <person name="Hu X."/>
            <person name="Zhang T."/>
            <person name="Song X."/>
            <person name="Zhang H."/>
            <person name="Dai N."/>
            <person name="Sheng W."/>
            <person name="Hou X."/>
            <person name="Wei L."/>
        </authorList>
    </citation>
    <scope>NUCLEOTIDE SEQUENCE</scope>
    <source>
        <strain evidence="6">KEN1</strain>
        <tissue evidence="6">Leaf</tissue>
    </source>
</reference>
<dbReference type="PANTHER" id="PTHR11721">
    <property type="entry name" value="60S RIBOSOMAL PROTEIN L27A"/>
    <property type="match status" value="1"/>
</dbReference>
<evidence type="ECO:0000256" key="2">
    <source>
        <dbReference type="ARBA" id="ARBA00022980"/>
    </source>
</evidence>
<evidence type="ECO:0000313" key="6">
    <source>
        <dbReference type="EMBL" id="KAL0405927.1"/>
    </source>
</evidence>